<evidence type="ECO:0000256" key="3">
    <source>
        <dbReference type="ARBA" id="ARBA00022729"/>
    </source>
</evidence>
<dbReference type="EMBL" id="NASZ01000006">
    <property type="protein sequence ID" value="MBD0724770.1"/>
    <property type="molecule type" value="Genomic_DNA"/>
</dbReference>
<evidence type="ECO:0000256" key="1">
    <source>
        <dbReference type="ARBA" id="ARBA00004442"/>
    </source>
</evidence>
<dbReference type="SUPFAM" id="SSF48452">
    <property type="entry name" value="TPR-like"/>
    <property type="match status" value="1"/>
</dbReference>
<dbReference type="Pfam" id="PF14322">
    <property type="entry name" value="SusD-like_3"/>
    <property type="match status" value="1"/>
</dbReference>
<dbReference type="InterPro" id="IPR011990">
    <property type="entry name" value="TPR-like_helical_dom_sf"/>
</dbReference>
<evidence type="ECO:0000313" key="10">
    <source>
        <dbReference type="Proteomes" id="UP000661715"/>
    </source>
</evidence>
<comment type="subcellular location">
    <subcellularLocation>
        <location evidence="1">Cell outer membrane</location>
    </subcellularLocation>
</comment>
<dbReference type="Proteomes" id="UP000661715">
    <property type="component" value="Unassembled WGS sequence"/>
</dbReference>
<feature type="domain" description="RagB/SusD" evidence="7">
    <location>
        <begin position="310"/>
        <end position="460"/>
    </location>
</feature>
<evidence type="ECO:0000256" key="4">
    <source>
        <dbReference type="ARBA" id="ARBA00023136"/>
    </source>
</evidence>
<reference evidence="9 10" key="1">
    <citation type="journal article" date="2020" name="Microbiol. Res.">
        <title>Flavobacterium pokkalii sp. nov., a novel plant growth promoting native rhizobacteria isolated from pokkali rice grown in coastal saline affected agricultural regions of southern India, Kerala.</title>
        <authorList>
            <person name="Menon R.R."/>
            <person name="Kumari S."/>
            <person name="Viver T."/>
            <person name="Rameshkumar N."/>
        </authorList>
    </citation>
    <scope>NUCLEOTIDE SEQUENCE [LARGE SCALE GENOMIC DNA]</scope>
    <source>
        <strain evidence="9 10">L1I52</strain>
    </source>
</reference>
<keyword evidence="5" id="KW-0998">Cell outer membrane</keyword>
<evidence type="ECO:0000256" key="6">
    <source>
        <dbReference type="SAM" id="SignalP"/>
    </source>
</evidence>
<evidence type="ECO:0000256" key="5">
    <source>
        <dbReference type="ARBA" id="ARBA00023237"/>
    </source>
</evidence>
<dbReference type="Pfam" id="PF07980">
    <property type="entry name" value="SusD_RagB"/>
    <property type="match status" value="1"/>
</dbReference>
<comment type="similarity">
    <text evidence="2">Belongs to the SusD family.</text>
</comment>
<dbReference type="Gene3D" id="1.25.40.390">
    <property type="match status" value="1"/>
</dbReference>
<keyword evidence="10" id="KW-1185">Reference proteome</keyword>
<keyword evidence="4" id="KW-0472">Membrane</keyword>
<accession>A0ABR7UPE3</accession>
<evidence type="ECO:0000259" key="7">
    <source>
        <dbReference type="Pfam" id="PF07980"/>
    </source>
</evidence>
<dbReference type="InterPro" id="IPR033985">
    <property type="entry name" value="SusD-like_N"/>
</dbReference>
<dbReference type="CDD" id="cd08977">
    <property type="entry name" value="SusD"/>
    <property type="match status" value="1"/>
</dbReference>
<name>A0ABR7UPE3_9FLAO</name>
<evidence type="ECO:0000256" key="2">
    <source>
        <dbReference type="ARBA" id="ARBA00006275"/>
    </source>
</evidence>
<dbReference type="RefSeq" id="WP_188220155.1">
    <property type="nucleotide sequence ID" value="NZ_NASZ01000006.1"/>
</dbReference>
<feature type="chain" id="PRO_5047405908" evidence="6">
    <location>
        <begin position="28"/>
        <end position="460"/>
    </location>
</feature>
<protein>
    <submittedName>
        <fullName evidence="9">RagB/SusD family nutrient uptake outer membrane protein</fullName>
    </submittedName>
</protein>
<evidence type="ECO:0000313" key="9">
    <source>
        <dbReference type="EMBL" id="MBD0724770.1"/>
    </source>
</evidence>
<organism evidence="9 10">
    <name type="scientific">Flavobacterium pokkalii</name>
    <dbReference type="NCBI Taxonomy" id="1940408"/>
    <lineage>
        <taxon>Bacteria</taxon>
        <taxon>Pseudomonadati</taxon>
        <taxon>Bacteroidota</taxon>
        <taxon>Flavobacteriia</taxon>
        <taxon>Flavobacteriales</taxon>
        <taxon>Flavobacteriaceae</taxon>
        <taxon>Flavobacterium</taxon>
    </lineage>
</organism>
<sequence>MKTINKIKIAILITGLLLNFASCESFIEVDPPKSQLIGANTYEEVATATAVLSNIYVQIRENGMLSGVSAGGTNLLGNYADELDFYGTTTSLMEFNNHTLIASNTMLSGLWNNSYNQIYSANALLEGVTKSETITGENRNRLLGEALFIRAYLHFYLTNTFGAIPYITTTDYNVNKSIGKLSPDQIYQHIITDLTEAENLIPDTYPTAERVRPNKATVKALLSRVYLYAENWEKAESYATAVIENPLYVWINDISTVFLKDSPSIIWSLHPGIAGLNSKEARTFIFTSGPPTRPALSVSLMNSFETADLRKTNWTKTVTKSGVSWACAYKYKKNTNTGTSVEYSILFRLAEQYLIRAEARVYNENLTGAQNDINKIRNRAGLANTSATTAAALLDAILKERKIELFLEQGHRWYDIKRTGKADAILSNLKPQWKSTQILLPLPEKELLLNKNLLPQNTGY</sequence>
<dbReference type="InterPro" id="IPR012944">
    <property type="entry name" value="SusD_RagB_dom"/>
</dbReference>
<evidence type="ECO:0000259" key="8">
    <source>
        <dbReference type="Pfam" id="PF14322"/>
    </source>
</evidence>
<proteinExistence type="inferred from homology"/>
<feature type="signal peptide" evidence="6">
    <location>
        <begin position="1"/>
        <end position="27"/>
    </location>
</feature>
<gene>
    <name evidence="9" type="ORF">B6A10_06220</name>
</gene>
<feature type="domain" description="SusD-like N-terminal" evidence="8">
    <location>
        <begin position="46"/>
        <end position="227"/>
    </location>
</feature>
<keyword evidence="3 6" id="KW-0732">Signal</keyword>
<comment type="caution">
    <text evidence="9">The sequence shown here is derived from an EMBL/GenBank/DDBJ whole genome shotgun (WGS) entry which is preliminary data.</text>
</comment>